<feature type="domain" description="PI31 proteasome regulator N-terminal" evidence="4">
    <location>
        <begin position="27"/>
        <end position="168"/>
    </location>
</feature>
<dbReference type="EMBL" id="JBEDUW010000003">
    <property type="protein sequence ID" value="KAK9939802.1"/>
    <property type="molecule type" value="Genomic_DNA"/>
</dbReference>
<keyword evidence="2" id="KW-0647">Proteasome</keyword>
<evidence type="ECO:0000259" key="4">
    <source>
        <dbReference type="Pfam" id="PF11566"/>
    </source>
</evidence>
<proteinExistence type="inferred from homology"/>
<evidence type="ECO:0000256" key="1">
    <source>
        <dbReference type="ARBA" id="ARBA00006405"/>
    </source>
</evidence>
<dbReference type="GO" id="GO:0070628">
    <property type="term" value="F:proteasome binding"/>
    <property type="evidence" value="ECO:0007669"/>
    <property type="project" value="InterPro"/>
</dbReference>
<reference evidence="5 6" key="1">
    <citation type="journal article" date="2023" name="G3 (Bethesda)">
        <title>A chromosome-length genome assembly and annotation of blackberry (Rubus argutus, cv. 'Hillquist').</title>
        <authorList>
            <person name="Bruna T."/>
            <person name="Aryal R."/>
            <person name="Dudchenko O."/>
            <person name="Sargent D.J."/>
            <person name="Mead D."/>
            <person name="Buti M."/>
            <person name="Cavallini A."/>
            <person name="Hytonen T."/>
            <person name="Andres J."/>
            <person name="Pham M."/>
            <person name="Weisz D."/>
            <person name="Mascagni F."/>
            <person name="Usai G."/>
            <person name="Natali L."/>
            <person name="Bassil N."/>
            <person name="Fernandez G.E."/>
            <person name="Lomsadze A."/>
            <person name="Armour M."/>
            <person name="Olukolu B."/>
            <person name="Poorten T."/>
            <person name="Britton C."/>
            <person name="Davik J."/>
            <person name="Ashrafi H."/>
            <person name="Aiden E.L."/>
            <person name="Borodovsky M."/>
            <person name="Worthington M."/>
        </authorList>
    </citation>
    <scope>NUCLEOTIDE SEQUENCE [LARGE SCALE GENOMIC DNA]</scope>
    <source>
        <strain evidence="5">PI 553951</strain>
    </source>
</reference>
<feature type="region of interest" description="Disordered" evidence="3">
    <location>
        <begin position="165"/>
        <end position="204"/>
    </location>
</feature>
<dbReference type="Pfam" id="PF11566">
    <property type="entry name" value="PI31_Prot_N"/>
    <property type="match status" value="1"/>
</dbReference>
<sequence>MAHPEAAHPSSQAHHDAAVDPLVTAARPTFRNNNDKVAFAVHASFLTSGYELIATGPPAFSDSALSSSSTDEVGIDRWNELDDEYAFIYTNSENGSKKKLLVKCLVMNDKLLVDALADGMTSESVHLEINVGDYVGENSSNYSSQFKNLETLVKSLDTQVLSKLDGSSKASSSTNNNALSSERSERSKSAPGTGPSYPHPSRSLSSQTHIYEFGIALLIFSLVIH</sequence>
<dbReference type="Proteomes" id="UP001457282">
    <property type="component" value="Unassembled WGS sequence"/>
</dbReference>
<evidence type="ECO:0000256" key="2">
    <source>
        <dbReference type="ARBA" id="ARBA00022942"/>
    </source>
</evidence>
<organism evidence="5 6">
    <name type="scientific">Rubus argutus</name>
    <name type="common">Southern blackberry</name>
    <dbReference type="NCBI Taxonomy" id="59490"/>
    <lineage>
        <taxon>Eukaryota</taxon>
        <taxon>Viridiplantae</taxon>
        <taxon>Streptophyta</taxon>
        <taxon>Embryophyta</taxon>
        <taxon>Tracheophyta</taxon>
        <taxon>Spermatophyta</taxon>
        <taxon>Magnoliopsida</taxon>
        <taxon>eudicotyledons</taxon>
        <taxon>Gunneridae</taxon>
        <taxon>Pentapetalae</taxon>
        <taxon>rosids</taxon>
        <taxon>fabids</taxon>
        <taxon>Rosales</taxon>
        <taxon>Rosaceae</taxon>
        <taxon>Rosoideae</taxon>
        <taxon>Rosoideae incertae sedis</taxon>
        <taxon>Rubus</taxon>
    </lineage>
</organism>
<dbReference type="AlphaFoldDB" id="A0AAW1XT77"/>
<dbReference type="InterPro" id="IPR021625">
    <property type="entry name" value="PI31_Prot_N"/>
</dbReference>
<keyword evidence="6" id="KW-1185">Reference proteome</keyword>
<accession>A0AAW1XT77</accession>
<evidence type="ECO:0000256" key="3">
    <source>
        <dbReference type="SAM" id="MobiDB-lite"/>
    </source>
</evidence>
<dbReference type="GO" id="GO:0043161">
    <property type="term" value="P:proteasome-mediated ubiquitin-dependent protein catabolic process"/>
    <property type="evidence" value="ECO:0007669"/>
    <property type="project" value="InterPro"/>
</dbReference>
<dbReference type="GO" id="GO:0004866">
    <property type="term" value="F:endopeptidase inhibitor activity"/>
    <property type="evidence" value="ECO:0007669"/>
    <property type="project" value="InterPro"/>
</dbReference>
<comment type="caution">
    <text evidence="5">The sequence shown here is derived from an EMBL/GenBank/DDBJ whole genome shotgun (WGS) entry which is preliminary data.</text>
</comment>
<evidence type="ECO:0000313" key="6">
    <source>
        <dbReference type="Proteomes" id="UP001457282"/>
    </source>
</evidence>
<gene>
    <name evidence="5" type="ORF">M0R45_016488</name>
</gene>
<evidence type="ECO:0000313" key="5">
    <source>
        <dbReference type="EMBL" id="KAK9939802.1"/>
    </source>
</evidence>
<protein>
    <recommendedName>
        <fullName evidence="4">PI31 proteasome regulator N-terminal domain-containing protein</fullName>
    </recommendedName>
</protein>
<dbReference type="PANTHER" id="PTHR13266:SF1">
    <property type="entry name" value="PROTEASOME INHIBITOR PI31 SUBUNIT"/>
    <property type="match status" value="1"/>
</dbReference>
<comment type="similarity">
    <text evidence="1">Belongs to the proteasome inhibitor PI31 family.</text>
</comment>
<feature type="compositionally biased region" description="Low complexity" evidence="3">
    <location>
        <begin position="165"/>
        <end position="181"/>
    </location>
</feature>
<name>A0AAW1XT77_RUBAR</name>
<dbReference type="GO" id="GO:0000502">
    <property type="term" value="C:proteasome complex"/>
    <property type="evidence" value="ECO:0007669"/>
    <property type="project" value="UniProtKB-KW"/>
</dbReference>
<dbReference type="PANTHER" id="PTHR13266">
    <property type="entry name" value="PROTEASOME INHIBITOR"/>
    <property type="match status" value="1"/>
</dbReference>
<dbReference type="InterPro" id="IPR045128">
    <property type="entry name" value="PI31-like"/>
</dbReference>
<dbReference type="Gene3D" id="3.40.1000.30">
    <property type="match status" value="1"/>
</dbReference>